<name>A0A926S5A4_9SPHI</name>
<dbReference type="AlphaFoldDB" id="A0A926S5A4"/>
<evidence type="ECO:0000256" key="1">
    <source>
        <dbReference type="SAM" id="SignalP"/>
    </source>
</evidence>
<evidence type="ECO:0008006" key="4">
    <source>
        <dbReference type="Google" id="ProtNLM"/>
    </source>
</evidence>
<accession>A0A926S5A4</accession>
<dbReference type="Proteomes" id="UP000619078">
    <property type="component" value="Unassembled WGS sequence"/>
</dbReference>
<comment type="caution">
    <text evidence="2">The sequence shown here is derived from an EMBL/GenBank/DDBJ whole genome shotgun (WGS) entry which is preliminary data.</text>
</comment>
<sequence>MFKIISALTLFISVSVHAQTPDSLLKPSPIKTLTTQQYNALIKGEDQYGMGLVAELNGLPSPDRALKYKKELDLSPTQVATFTKLAVELKRKKIEMGNFIVTNETKLETMFRTKKLNESDLIFYTNRYGLYQGELRNAILQASLKTWQLLSPQQVNKLLTFKKS</sequence>
<reference evidence="2" key="1">
    <citation type="submission" date="2020-09" db="EMBL/GenBank/DDBJ databases">
        <title>Novel species of Mucilaginibacter isolated from a glacier on the Tibetan Plateau.</title>
        <authorList>
            <person name="Liu Q."/>
            <person name="Xin Y.-H."/>
        </authorList>
    </citation>
    <scope>NUCLEOTIDE SEQUENCE</scope>
    <source>
        <strain evidence="2">ZB1P21</strain>
    </source>
</reference>
<proteinExistence type="predicted"/>
<dbReference type="EMBL" id="JACWMX010000002">
    <property type="protein sequence ID" value="MBD1392561.1"/>
    <property type="molecule type" value="Genomic_DNA"/>
</dbReference>
<evidence type="ECO:0000313" key="3">
    <source>
        <dbReference type="Proteomes" id="UP000619078"/>
    </source>
</evidence>
<protein>
    <recommendedName>
        <fullName evidence="4">DUF4142 domain-containing protein</fullName>
    </recommendedName>
</protein>
<keyword evidence="1" id="KW-0732">Signal</keyword>
<evidence type="ECO:0000313" key="2">
    <source>
        <dbReference type="EMBL" id="MBD1392561.1"/>
    </source>
</evidence>
<keyword evidence="3" id="KW-1185">Reference proteome</keyword>
<feature type="chain" id="PRO_5037095301" description="DUF4142 domain-containing protein" evidence="1">
    <location>
        <begin position="19"/>
        <end position="164"/>
    </location>
</feature>
<feature type="signal peptide" evidence="1">
    <location>
        <begin position="1"/>
        <end position="18"/>
    </location>
</feature>
<organism evidence="2 3">
    <name type="scientific">Mucilaginibacter glaciei</name>
    <dbReference type="NCBI Taxonomy" id="2772109"/>
    <lineage>
        <taxon>Bacteria</taxon>
        <taxon>Pseudomonadati</taxon>
        <taxon>Bacteroidota</taxon>
        <taxon>Sphingobacteriia</taxon>
        <taxon>Sphingobacteriales</taxon>
        <taxon>Sphingobacteriaceae</taxon>
        <taxon>Mucilaginibacter</taxon>
    </lineage>
</organism>
<gene>
    <name evidence="2" type="ORF">IDJ76_05590</name>
</gene>
<dbReference type="Gene3D" id="1.20.120.1490">
    <property type="match status" value="1"/>
</dbReference>
<dbReference type="RefSeq" id="WP_191161621.1">
    <property type="nucleotide sequence ID" value="NZ_JACWMX010000002.1"/>
</dbReference>